<evidence type="ECO:0000256" key="3">
    <source>
        <dbReference type="ARBA" id="ARBA00022741"/>
    </source>
</evidence>
<dbReference type="EMBL" id="JAGMWN010000001">
    <property type="protein sequence ID" value="MBP5855611.1"/>
    <property type="molecule type" value="Genomic_DNA"/>
</dbReference>
<name>A0A8J7V108_9PROT</name>
<feature type="domain" description="ABC transporter" evidence="5">
    <location>
        <begin position="23"/>
        <end position="246"/>
    </location>
</feature>
<protein>
    <submittedName>
        <fullName evidence="6">ABC transporter ATP-binding protein</fullName>
    </submittedName>
</protein>
<dbReference type="PROSITE" id="PS00211">
    <property type="entry name" value="ABC_TRANSPORTER_1"/>
    <property type="match status" value="1"/>
</dbReference>
<dbReference type="InterPro" id="IPR050683">
    <property type="entry name" value="Bact_Polysacc_Export_ATP-bd"/>
</dbReference>
<dbReference type="SUPFAM" id="SSF52540">
    <property type="entry name" value="P-loop containing nucleoside triphosphate hydrolases"/>
    <property type="match status" value="1"/>
</dbReference>
<dbReference type="Pfam" id="PF00005">
    <property type="entry name" value="ABC_tran"/>
    <property type="match status" value="1"/>
</dbReference>
<dbReference type="GO" id="GO:0005524">
    <property type="term" value="F:ATP binding"/>
    <property type="evidence" value="ECO:0007669"/>
    <property type="project" value="UniProtKB-KW"/>
</dbReference>
<reference evidence="6" key="1">
    <citation type="submission" date="2021-04" db="EMBL/GenBank/DDBJ databases">
        <authorList>
            <person name="Zhang D.-C."/>
        </authorList>
    </citation>
    <scope>NUCLEOTIDE SEQUENCE</scope>
    <source>
        <strain evidence="6">CGMCC 1.15697</strain>
    </source>
</reference>
<evidence type="ECO:0000256" key="4">
    <source>
        <dbReference type="ARBA" id="ARBA00022840"/>
    </source>
</evidence>
<organism evidence="6 7">
    <name type="scientific">Marivibrio halodurans</name>
    <dbReference type="NCBI Taxonomy" id="2039722"/>
    <lineage>
        <taxon>Bacteria</taxon>
        <taxon>Pseudomonadati</taxon>
        <taxon>Pseudomonadota</taxon>
        <taxon>Alphaproteobacteria</taxon>
        <taxon>Rhodospirillales</taxon>
        <taxon>Rhodospirillaceae</taxon>
        <taxon>Marivibrio</taxon>
    </lineage>
</organism>
<dbReference type="PANTHER" id="PTHR46743:SF2">
    <property type="entry name" value="TEICHOIC ACIDS EXPORT ATP-BINDING PROTEIN TAGH"/>
    <property type="match status" value="1"/>
</dbReference>
<dbReference type="CDD" id="cd03220">
    <property type="entry name" value="ABC_KpsT_Wzt"/>
    <property type="match status" value="1"/>
</dbReference>
<dbReference type="Proteomes" id="UP000672602">
    <property type="component" value="Unassembled WGS sequence"/>
</dbReference>
<keyword evidence="2" id="KW-0813">Transport</keyword>
<dbReference type="RefSeq" id="WP_210680190.1">
    <property type="nucleotide sequence ID" value="NZ_JAGMWN010000001.1"/>
</dbReference>
<evidence type="ECO:0000256" key="2">
    <source>
        <dbReference type="ARBA" id="ARBA00022448"/>
    </source>
</evidence>
<proteinExistence type="inferred from homology"/>
<keyword evidence="3" id="KW-0547">Nucleotide-binding</keyword>
<dbReference type="InterPro" id="IPR003439">
    <property type="entry name" value="ABC_transporter-like_ATP-bd"/>
</dbReference>
<keyword evidence="4 6" id="KW-0067">ATP-binding</keyword>
<dbReference type="GO" id="GO:0140359">
    <property type="term" value="F:ABC-type transporter activity"/>
    <property type="evidence" value="ECO:0007669"/>
    <property type="project" value="InterPro"/>
</dbReference>
<gene>
    <name evidence="6" type="ORF">KAJ83_01215</name>
</gene>
<dbReference type="GO" id="GO:0016887">
    <property type="term" value="F:ATP hydrolysis activity"/>
    <property type="evidence" value="ECO:0007669"/>
    <property type="project" value="InterPro"/>
</dbReference>
<comment type="caution">
    <text evidence="6">The sequence shown here is derived from an EMBL/GenBank/DDBJ whole genome shotgun (WGS) entry which is preliminary data.</text>
</comment>
<dbReference type="PANTHER" id="PTHR46743">
    <property type="entry name" value="TEICHOIC ACIDS EXPORT ATP-BINDING PROTEIN TAGH"/>
    <property type="match status" value="1"/>
</dbReference>
<dbReference type="PROSITE" id="PS50893">
    <property type="entry name" value="ABC_TRANSPORTER_2"/>
    <property type="match status" value="1"/>
</dbReference>
<sequence>MTRITCEGAWIEFPIKPVASKDGTIADIGGTIDPNRGIVSALQDITLDLKEGDRLGIIGHNGAGKSTMLRLLAGVYSPTQGRVSAVGRISTLFNSTPGLNMDGSGRENIVICGLHLGLNRREIAAKSDEIIAFAELGPYIDLPVRTYSSGMLMRLGFSIATAVEPEILLLDEGLATGDAGFTQKAQSRMNEMIDRSSILVVASHSESFVQKVCNRCIVLEHGRILADGAPDQLVQNYRSQIIEGAKRGAPDALRKAYIMAVDMASRGELPPPALEEQGLRYALTIAPNSIKMWRRYVALLQEQNKPISFEVKIRSLIAEYEEGTDMEANREALQRGIESRDGETLDEELAKKVDNILSKESIAS</sequence>
<dbReference type="GO" id="GO:0016020">
    <property type="term" value="C:membrane"/>
    <property type="evidence" value="ECO:0007669"/>
    <property type="project" value="InterPro"/>
</dbReference>
<accession>A0A8J7V108</accession>
<evidence type="ECO:0000313" key="7">
    <source>
        <dbReference type="Proteomes" id="UP000672602"/>
    </source>
</evidence>
<dbReference type="InterPro" id="IPR027417">
    <property type="entry name" value="P-loop_NTPase"/>
</dbReference>
<dbReference type="InterPro" id="IPR003593">
    <property type="entry name" value="AAA+_ATPase"/>
</dbReference>
<evidence type="ECO:0000259" key="5">
    <source>
        <dbReference type="PROSITE" id="PS50893"/>
    </source>
</evidence>
<dbReference type="SMART" id="SM00382">
    <property type="entry name" value="AAA"/>
    <property type="match status" value="1"/>
</dbReference>
<dbReference type="InterPro" id="IPR017871">
    <property type="entry name" value="ABC_transporter-like_CS"/>
</dbReference>
<evidence type="ECO:0000256" key="1">
    <source>
        <dbReference type="ARBA" id="ARBA00005417"/>
    </source>
</evidence>
<dbReference type="InterPro" id="IPR015860">
    <property type="entry name" value="ABC_transpr_TagH-like"/>
</dbReference>
<evidence type="ECO:0000313" key="6">
    <source>
        <dbReference type="EMBL" id="MBP5855611.1"/>
    </source>
</evidence>
<dbReference type="Gene3D" id="3.40.50.300">
    <property type="entry name" value="P-loop containing nucleotide triphosphate hydrolases"/>
    <property type="match status" value="1"/>
</dbReference>
<comment type="similarity">
    <text evidence="1">Belongs to the ABC transporter superfamily.</text>
</comment>
<keyword evidence="7" id="KW-1185">Reference proteome</keyword>
<dbReference type="AlphaFoldDB" id="A0A8J7V108"/>